<dbReference type="OrthoDB" id="4770574at2"/>
<evidence type="ECO:0000259" key="1">
    <source>
        <dbReference type="Pfam" id="PF13569"/>
    </source>
</evidence>
<gene>
    <name evidence="2" type="ORF">FFV09_13550</name>
</gene>
<sequence length="1186" mass="132514">MKLQHPEVDALVEKFAKACSDDYSLAVDRKDSIIEYVMGVTEQFPDLMVESNRYLYRTVDMLDKLGRKEDGEIFFRAAAVLLRTMGKGAYGYQEQSLYRSCIGDSLSGVNLGSRRIADMEQRKAKSLERLRLMHRYVGEERVRKMFRTQVNVSQRVGKHTAPLETSAETLLLLKLYAQIDPEFANETIGRLPEALQALLGGDAQSLRRELLQAIEPLAVRELPLKDTLTQLDLSPEYVEARRAGLRERLFPDSTLDPAEKLRREQQNVVMSQLRSAFYYVLLLAGGKDGLLESSAETDKAVLEAVRAVHEALPLEMRAELLMMESTGKDPDAVLEGILPVDEPFELIATLAREIDSYMPAWNTLRGELLADRSRAAYLFSILRRPLLKAYVYRVLSDEGQAPGSEGGIEKLVLEALADKVHGNILGQSLAKYLSGELSLDTYLKHKPSHNWDDAQGNDIVRRNLLIAVTLLPEDSELYARFVKVAGHPEIGTANFLSYLYKSPTFSGEKLLELVEADSDAQGETLLLRLLLLNGLNQYHYARVPEDELRRIIAGRLGRCLELYNEVQGEVRQSMLEAALSGDGQPGEDQVIQALRLGLGDSSKRVREIARLQLIKHPDKDFYVKLYLAEKKAAVREIVIDLLRGIEGEGEAYAQLLAKEKSASLKARLQALHDTLGKPAEYAHAALAAHADAKKVNRLSWLPLDRLPELRGQDGHKLDDGIRLYVLTESVDFASEPNPRLAEVAAYADAASLAAFTAEALRIWIDAGAPPKEKWILPLASRFGSREAVDLLGRQIKDWADNSRGAIAADAVRALAFMDDTAALMTIDRLGRTIKNRQVKGAAEEALQLAAENQGLTKEQLADRLVTELGFDERGELALSYGERSFTVKVSADLQLSAVSGETGKTVKSLPAPGQKDDAALAAQSKARFAQLKKDLKTMVGLQSQRLEESLSKRRLWSASEWSDLFVGNVVMRRFAVGLIWGVYAGSGEGTGEERRTDASIETTFRYMEDGTFNTVDEDEYELPEQARIGLVHPLELDQDTLEAWKTQLEDYEIVQPFNQLNRSVYLPEEDELQQRVYTRLPGGDYSPTGFPKALEKYGWVKGRALDGGFYNELFKEYGGLIAQLTFSGTSISYYEGMEDVTLEQLEFFPNKGDDYYYSTTNGHLLKNVPQRVFSETVYDILRATGE</sequence>
<dbReference type="Proteomes" id="UP000316968">
    <property type="component" value="Chromosome"/>
</dbReference>
<name>A0A4Y6UYV4_SACBS</name>
<accession>A0A4Y6UYV4</accession>
<evidence type="ECO:0000313" key="3">
    <source>
        <dbReference type="Proteomes" id="UP000316968"/>
    </source>
</evidence>
<dbReference type="KEGG" id="saca:FFV09_13550"/>
<dbReference type="InterPro" id="IPR025406">
    <property type="entry name" value="DUF4132"/>
</dbReference>
<proteinExistence type="predicted"/>
<protein>
    <submittedName>
        <fullName evidence="2">DUF4132 domain-containing protein</fullName>
    </submittedName>
</protein>
<reference evidence="2 3" key="1">
    <citation type="submission" date="2019-06" db="EMBL/GenBank/DDBJ databases">
        <title>Saccharibacillus brassicae sp. nov., an endophytic bacterium isolated from Chinese cabbage seeds (Brassica pekinensis).</title>
        <authorList>
            <person name="Jiang L."/>
            <person name="Lee J."/>
            <person name="Kim S.W."/>
        </authorList>
    </citation>
    <scope>NUCLEOTIDE SEQUENCE [LARGE SCALE GENOMIC DNA]</scope>
    <source>
        <strain evidence="3">KCTC 43072 / ATSA2</strain>
    </source>
</reference>
<dbReference type="Pfam" id="PF13569">
    <property type="entry name" value="DUF4132"/>
    <property type="match status" value="1"/>
</dbReference>
<keyword evidence="3" id="KW-1185">Reference proteome</keyword>
<evidence type="ECO:0000313" key="2">
    <source>
        <dbReference type="EMBL" id="QDH21780.1"/>
    </source>
</evidence>
<feature type="domain" description="DUF4132" evidence="1">
    <location>
        <begin position="903"/>
        <end position="1099"/>
    </location>
</feature>
<dbReference type="AlphaFoldDB" id="A0A4Y6UYV4"/>
<organism evidence="2 3">
    <name type="scientific">Saccharibacillus brassicae</name>
    <dbReference type="NCBI Taxonomy" id="2583377"/>
    <lineage>
        <taxon>Bacteria</taxon>
        <taxon>Bacillati</taxon>
        <taxon>Bacillota</taxon>
        <taxon>Bacilli</taxon>
        <taxon>Bacillales</taxon>
        <taxon>Paenibacillaceae</taxon>
        <taxon>Saccharibacillus</taxon>
    </lineage>
</organism>
<dbReference type="EMBL" id="CP041217">
    <property type="protein sequence ID" value="QDH21780.1"/>
    <property type="molecule type" value="Genomic_DNA"/>
</dbReference>
<dbReference type="RefSeq" id="WP_141448324.1">
    <property type="nucleotide sequence ID" value="NZ_CP041217.1"/>
</dbReference>